<dbReference type="Gene3D" id="3.40.109.10">
    <property type="entry name" value="NADH Oxidase"/>
    <property type="match status" value="1"/>
</dbReference>
<sequence length="361" mass="39500">MRIKVAEHAALFYRDGDLVWDDYLRHRQFQLTETAELLCRRFARFTDVDELLAPLGGPERATIRSLIDELLDARVLIAEDSAEHRAERGLLAAWSSWGAGARHYHFASRTLRDTPYQDADEHDAALEARLSGGEAAPPPFRRRATEHGPAPLPLPALPQRPDWAAQGLLDVLLRRRTDRAFAAGPLPVAELAHLLRLLGGVSPSRPAIGRSGTVFKTSPSGGGRHPVELYVHASDVEGVGPGWYHYDGLGHALEPLGPAWDRERVVAAAGDQDWVGAAPALLVYTGVLDRTRWRYDTARAYRVVQMDVGHLSQTAYLIATAMGLGVGFTAALRDELVEEALGCDPHHEIVLGLTAIGPLPM</sequence>
<keyword evidence="4" id="KW-1185">Reference proteome</keyword>
<organism evidence="3 4">
    <name type="scientific">Goodfellowiella coeruleoviolacea</name>
    <dbReference type="NCBI Taxonomy" id="334858"/>
    <lineage>
        <taxon>Bacteria</taxon>
        <taxon>Bacillati</taxon>
        <taxon>Actinomycetota</taxon>
        <taxon>Actinomycetes</taxon>
        <taxon>Pseudonocardiales</taxon>
        <taxon>Pseudonocardiaceae</taxon>
        <taxon>Goodfellowiella</taxon>
    </lineage>
</organism>
<comment type="caution">
    <text evidence="3">The sequence shown here is derived from an EMBL/GenBank/DDBJ whole genome shotgun (WGS) entry which is preliminary data.</text>
</comment>
<dbReference type="NCBIfam" id="TIGR03605">
    <property type="entry name" value="antibiot_sagB"/>
    <property type="match status" value="1"/>
</dbReference>
<dbReference type="GO" id="GO:0016491">
    <property type="term" value="F:oxidoreductase activity"/>
    <property type="evidence" value="ECO:0007669"/>
    <property type="project" value="InterPro"/>
</dbReference>
<dbReference type="InterPro" id="IPR029479">
    <property type="entry name" value="Nitroreductase"/>
</dbReference>
<dbReference type="CDD" id="cd02142">
    <property type="entry name" value="McbC_SagB-like_oxidoreductase"/>
    <property type="match status" value="1"/>
</dbReference>
<dbReference type="EMBL" id="JAMTCK010000005">
    <property type="protein sequence ID" value="MCP2165540.1"/>
    <property type="molecule type" value="Genomic_DNA"/>
</dbReference>
<dbReference type="RefSeq" id="WP_253770450.1">
    <property type="nucleotide sequence ID" value="NZ_JAMTCK010000005.1"/>
</dbReference>
<dbReference type="AlphaFoldDB" id="A0AAE3GDV1"/>
<dbReference type="Proteomes" id="UP001206128">
    <property type="component" value="Unassembled WGS sequence"/>
</dbReference>
<gene>
    <name evidence="3" type="ORF">LX83_002398</name>
</gene>
<dbReference type="PANTHER" id="PTHR43745:SF2">
    <property type="entry name" value="NITROREDUCTASE MJ1384-RELATED"/>
    <property type="match status" value="1"/>
</dbReference>
<dbReference type="PANTHER" id="PTHR43745">
    <property type="entry name" value="NITROREDUCTASE MJ1384-RELATED"/>
    <property type="match status" value="1"/>
</dbReference>
<dbReference type="InterPro" id="IPR020051">
    <property type="entry name" value="SagB-type_dehydrogenase"/>
</dbReference>
<accession>A0AAE3GDV1</accession>
<dbReference type="InterPro" id="IPR000415">
    <property type="entry name" value="Nitroreductase-like"/>
</dbReference>
<evidence type="ECO:0000256" key="1">
    <source>
        <dbReference type="SAM" id="MobiDB-lite"/>
    </source>
</evidence>
<evidence type="ECO:0000259" key="2">
    <source>
        <dbReference type="Pfam" id="PF00881"/>
    </source>
</evidence>
<evidence type="ECO:0000313" key="3">
    <source>
        <dbReference type="EMBL" id="MCP2165540.1"/>
    </source>
</evidence>
<feature type="domain" description="Nitroreductase" evidence="2">
    <location>
        <begin position="173"/>
        <end position="354"/>
    </location>
</feature>
<evidence type="ECO:0000313" key="4">
    <source>
        <dbReference type="Proteomes" id="UP001206128"/>
    </source>
</evidence>
<dbReference type="Pfam" id="PF00881">
    <property type="entry name" value="Nitroreductase"/>
    <property type="match status" value="1"/>
</dbReference>
<proteinExistence type="predicted"/>
<feature type="region of interest" description="Disordered" evidence="1">
    <location>
        <begin position="131"/>
        <end position="158"/>
    </location>
</feature>
<dbReference type="InterPro" id="IPR052544">
    <property type="entry name" value="Bacteriocin_Proc_Enz"/>
</dbReference>
<reference evidence="3" key="1">
    <citation type="submission" date="2022-06" db="EMBL/GenBank/DDBJ databases">
        <title>Genomic Encyclopedia of Archaeal and Bacterial Type Strains, Phase II (KMG-II): from individual species to whole genera.</title>
        <authorList>
            <person name="Goeker M."/>
        </authorList>
    </citation>
    <scope>NUCLEOTIDE SEQUENCE</scope>
    <source>
        <strain evidence="3">DSM 43935</strain>
    </source>
</reference>
<protein>
    <submittedName>
        <fullName evidence="3">SagB-type dehydrogenase domain-containing protein</fullName>
    </submittedName>
</protein>
<name>A0AAE3GDV1_9PSEU</name>
<dbReference type="SUPFAM" id="SSF55469">
    <property type="entry name" value="FMN-dependent nitroreductase-like"/>
    <property type="match status" value="1"/>
</dbReference>